<proteinExistence type="predicted"/>
<protein>
    <submittedName>
        <fullName evidence="4">Glycoside hydrolase family 127 protein</fullName>
    </submittedName>
</protein>
<dbReference type="PANTHER" id="PTHR43465">
    <property type="entry name" value="DUF1680 DOMAIN PROTEIN (AFU_ORTHOLOGUE AFUA_1G08910)"/>
    <property type="match status" value="1"/>
</dbReference>
<dbReference type="SUPFAM" id="SSF48208">
    <property type="entry name" value="Six-hairpin glycosidases"/>
    <property type="match status" value="1"/>
</dbReference>
<dbReference type="Proteomes" id="UP001164761">
    <property type="component" value="Chromosome"/>
</dbReference>
<keyword evidence="4" id="KW-0378">Hydrolase</keyword>
<dbReference type="GO" id="GO:0016787">
    <property type="term" value="F:hydrolase activity"/>
    <property type="evidence" value="ECO:0007669"/>
    <property type="project" value="UniProtKB-KW"/>
</dbReference>
<dbReference type="InterPro" id="IPR049049">
    <property type="entry name" value="Beta-AFase-like_GH127_C"/>
</dbReference>
<evidence type="ECO:0000313" key="5">
    <source>
        <dbReference type="Proteomes" id="UP001164761"/>
    </source>
</evidence>
<dbReference type="Pfam" id="PF20737">
    <property type="entry name" value="Glyco_hydro127C"/>
    <property type="match status" value="1"/>
</dbReference>
<dbReference type="InterPro" id="IPR012878">
    <property type="entry name" value="Beta-AFase-like_GH127_cat"/>
</dbReference>
<dbReference type="RefSeq" id="WP_268004407.1">
    <property type="nucleotide sequence ID" value="NZ_CP104067.1"/>
</dbReference>
<dbReference type="Pfam" id="PF20736">
    <property type="entry name" value="Glyco_hydro127M"/>
    <property type="match status" value="1"/>
</dbReference>
<dbReference type="InterPro" id="IPR049046">
    <property type="entry name" value="Beta-AFase-like_GH127_middle"/>
</dbReference>
<evidence type="ECO:0000259" key="2">
    <source>
        <dbReference type="Pfam" id="PF20736"/>
    </source>
</evidence>
<dbReference type="EMBL" id="CP104067">
    <property type="protein sequence ID" value="WAH40508.1"/>
    <property type="molecule type" value="Genomic_DNA"/>
</dbReference>
<name>A0ABY6ZC85_9BACL</name>
<keyword evidence="5" id="KW-1185">Reference proteome</keyword>
<accession>A0ABY6ZC85</accession>
<dbReference type="InterPro" id="IPR049174">
    <property type="entry name" value="Beta-AFase-like"/>
</dbReference>
<organism evidence="4 5">
    <name type="scientific">Alicyclobacillus fastidiosus</name>
    <dbReference type="NCBI Taxonomy" id="392011"/>
    <lineage>
        <taxon>Bacteria</taxon>
        <taxon>Bacillati</taxon>
        <taxon>Bacillota</taxon>
        <taxon>Bacilli</taxon>
        <taxon>Bacillales</taxon>
        <taxon>Alicyclobacillaceae</taxon>
        <taxon>Alicyclobacillus</taxon>
    </lineage>
</organism>
<reference evidence="4" key="1">
    <citation type="submission" date="2022-08" db="EMBL/GenBank/DDBJ databases">
        <title>Alicyclobacillus fastidiosus DSM 17978, complete genome.</title>
        <authorList>
            <person name="Wang Q."/>
            <person name="Cai R."/>
            <person name="Wang Z."/>
        </authorList>
    </citation>
    <scope>NUCLEOTIDE SEQUENCE</scope>
    <source>
        <strain evidence="4">DSM 17978</strain>
    </source>
</reference>
<feature type="domain" description="Non-reducing end beta-L-arabinofuranosidase-like GH127 middle" evidence="2">
    <location>
        <begin position="415"/>
        <end position="511"/>
    </location>
</feature>
<feature type="domain" description="Non-reducing end beta-L-arabinofuranosidase-like GH127 catalytic" evidence="1">
    <location>
        <begin position="24"/>
        <end position="405"/>
    </location>
</feature>
<evidence type="ECO:0000259" key="1">
    <source>
        <dbReference type="Pfam" id="PF07944"/>
    </source>
</evidence>
<dbReference type="PANTHER" id="PTHR43465:SF2">
    <property type="entry name" value="DUF1680 DOMAIN PROTEIN (AFU_ORTHOLOGUE AFUA_1G08910)"/>
    <property type="match status" value="1"/>
</dbReference>
<evidence type="ECO:0000313" key="4">
    <source>
        <dbReference type="EMBL" id="WAH40508.1"/>
    </source>
</evidence>
<dbReference type="Pfam" id="PF07944">
    <property type="entry name" value="Beta-AFase-like_GH127_cat"/>
    <property type="match status" value="1"/>
</dbReference>
<evidence type="ECO:0000259" key="3">
    <source>
        <dbReference type="Pfam" id="PF20737"/>
    </source>
</evidence>
<feature type="domain" description="Non-reducing end beta-L-arabinofuranosidase-like GH127 C-terminal" evidence="3">
    <location>
        <begin position="513"/>
        <end position="607"/>
    </location>
</feature>
<gene>
    <name evidence="4" type="ORF">NZD89_19565</name>
</gene>
<dbReference type="InterPro" id="IPR008928">
    <property type="entry name" value="6-hairpin_glycosidase_sf"/>
</dbReference>
<sequence>MSEETFRIVEIVKFQELQAVPLKNVRLEDTFWSWRLQVHKDVTLEACLHHCEEKGRIRNFAKAAGQSDGEFEGIYTFNDTDVYKTLEGVAYSLMLYPNEQLEQKCDEIIDLIAAAQQTDGYLCTFFTLKEPDKKWTDMNSHEMYCGGHLMEAAVAYRQATGKNKLLDVARKLADHYDDTFGPGKRHWVEGHEEIGIGLVSLYRETGEERYWKLAQWLLEERGKGHGVGRVWKMEGLGPEYSQDHVPVRETVDVRGHAVRAMYLYSAVADIAAITRDREYLAALHRAWDSVVFRNMYITGGIGSSGHNEGFKEDYDLPNETAYCETCASIGMVYWNHRLNLLHADAKYADILERSLYNGVLAGVSLSGKEFFYDNPLASDGSHHRLGWFECSCCPTQVSRFIPTLGKYIYAFGERGIWVNLYVASTSVLMVGGYEVGIVQKENYPWEGTVALSIETSAPRQFEFNLRLPGWCKQATVSVNGHRVEEITVNNGYICLDRTWANGDTVVLDLAMPVERVHAPFEVKANRGKVALQRGPIVYCVEDVDHVQGVENLRLSSNTELVSEHISSLLHGVTVIRGYSESSAQALTAIPYYAWDNRSPGKMAVWLQENRT</sequence>